<dbReference type="SMART" id="SM00066">
    <property type="entry name" value="GAL4"/>
    <property type="match status" value="1"/>
</dbReference>
<proteinExistence type="predicted"/>
<comment type="caution">
    <text evidence="3">The sequence shown here is derived from an EMBL/GenBank/DDBJ whole genome shotgun (WGS) entry which is preliminary data.</text>
</comment>
<dbReference type="InterPro" id="IPR001138">
    <property type="entry name" value="Zn2Cys6_DnaBD"/>
</dbReference>
<protein>
    <submittedName>
        <fullName evidence="3">Nitrogen assimilation transcription factor nira</fullName>
    </submittedName>
</protein>
<dbReference type="PROSITE" id="PS00463">
    <property type="entry name" value="ZN2_CY6_FUNGAL_1"/>
    <property type="match status" value="1"/>
</dbReference>
<feature type="domain" description="Zn(2)-C6 fungal-type" evidence="2">
    <location>
        <begin position="40"/>
        <end position="70"/>
    </location>
</feature>
<sequence>MANPPRLRPLLPLTSGQPPTLLAYPPNSAPKRKRPQVLGACNACRRRKVKCNGVRPTCHSCAASKTPCVYPVPEGLSQREAQKQKLTHVERAHENSRRVLEMLRASRDGVSHEILRQLQHSEQLDETIQAIADASLSSRADERECFSASDEKVCVYSSPLPPFLTDNLPCASSGGSPVSITAETANAGVILPVSRWTTVSQDDGLLTLLIDLFWTWDSTLSRLIDRDIFLAELAAADQQKTYRFCSPLLVNALLAVSCLHATRKLTNSAEDLVGLARSFADRAFDLLEAESAWSSLTLLQAAAILWVYASNEGSHRSRVRVANLNGLLQRAWASLGLGSSGSNVFGYSEKGPAHDASTWRALSSIAWGFYCFFAKMALVEFPYMLAPRPLRMKTFESPTAPSAGSQSSASSDGASTAAAAYQQELFSAECWLCEIAERLVSGFIRDGDRRAVLDARRCTALYNKLLCWKLSLPDHLNTSNSVLSPVLLLHATYDFVALKLLFTFTDRGGTDFEGRNAAALQLLHASSLTTNIWIYRGLYALRHEYWAAEQCRFVARALLPRLAAEPGSAAYDVIGKACRVLHDLERDGASGRAGEMLRGVEEAARAEGVRIPAYGSRGTASPGADGVTPDVSVRGAMVFDGAGGGLIHGAGSDVRFARTISGVRAL</sequence>
<gene>
    <name evidence="3" type="ORF">CSOJ01_07923</name>
</gene>
<dbReference type="CDD" id="cd00067">
    <property type="entry name" value="GAL4"/>
    <property type="match status" value="1"/>
</dbReference>
<dbReference type="GO" id="GO:0000981">
    <property type="term" value="F:DNA-binding transcription factor activity, RNA polymerase II-specific"/>
    <property type="evidence" value="ECO:0007669"/>
    <property type="project" value="InterPro"/>
</dbReference>
<evidence type="ECO:0000313" key="4">
    <source>
        <dbReference type="Proteomes" id="UP000652219"/>
    </source>
</evidence>
<dbReference type="Gene3D" id="4.10.240.10">
    <property type="entry name" value="Zn(2)-C6 fungal-type DNA-binding domain"/>
    <property type="match status" value="1"/>
</dbReference>
<dbReference type="GO" id="GO:0008270">
    <property type="term" value="F:zinc ion binding"/>
    <property type="evidence" value="ECO:0007669"/>
    <property type="project" value="InterPro"/>
</dbReference>
<dbReference type="Pfam" id="PF00172">
    <property type="entry name" value="Zn_clus"/>
    <property type="match status" value="1"/>
</dbReference>
<organism evidence="3 4">
    <name type="scientific">Colletotrichum sojae</name>
    <dbReference type="NCBI Taxonomy" id="2175907"/>
    <lineage>
        <taxon>Eukaryota</taxon>
        <taxon>Fungi</taxon>
        <taxon>Dikarya</taxon>
        <taxon>Ascomycota</taxon>
        <taxon>Pezizomycotina</taxon>
        <taxon>Sordariomycetes</taxon>
        <taxon>Hypocreomycetidae</taxon>
        <taxon>Glomerellales</taxon>
        <taxon>Glomerellaceae</taxon>
        <taxon>Colletotrichum</taxon>
        <taxon>Colletotrichum orchidearum species complex</taxon>
    </lineage>
</organism>
<accession>A0A8H6J868</accession>
<reference evidence="3 4" key="1">
    <citation type="journal article" date="2020" name="Phytopathology">
        <title>Genome Sequence Resources of Colletotrichum truncatum, C. plurivorum, C. musicola, and C. sojae: Four Species Pathogenic to Soybean (Glycine max).</title>
        <authorList>
            <person name="Rogerio F."/>
            <person name="Boufleur T.R."/>
            <person name="Ciampi-Guillardi M."/>
            <person name="Sukno S.A."/>
            <person name="Thon M.R."/>
            <person name="Massola Junior N.S."/>
            <person name="Baroncelli R."/>
        </authorList>
    </citation>
    <scope>NUCLEOTIDE SEQUENCE [LARGE SCALE GENOMIC DNA]</scope>
    <source>
        <strain evidence="3 4">LFN0009</strain>
    </source>
</reference>
<dbReference type="CDD" id="cd12148">
    <property type="entry name" value="fungal_TF_MHR"/>
    <property type="match status" value="1"/>
</dbReference>
<dbReference type="SUPFAM" id="SSF57701">
    <property type="entry name" value="Zn2/Cys6 DNA-binding domain"/>
    <property type="match status" value="1"/>
</dbReference>
<evidence type="ECO:0000256" key="1">
    <source>
        <dbReference type="ARBA" id="ARBA00023242"/>
    </source>
</evidence>
<dbReference type="PANTHER" id="PTHR47256">
    <property type="entry name" value="ZN(II)2CYS6 TRANSCRIPTION FACTOR (EUROFUNG)-RELATED"/>
    <property type="match status" value="1"/>
</dbReference>
<keyword evidence="4" id="KW-1185">Reference proteome</keyword>
<keyword evidence="1" id="KW-0539">Nucleus</keyword>
<evidence type="ECO:0000259" key="2">
    <source>
        <dbReference type="PROSITE" id="PS50048"/>
    </source>
</evidence>
<dbReference type="InterPro" id="IPR036864">
    <property type="entry name" value="Zn2-C6_fun-type_DNA-bd_sf"/>
</dbReference>
<dbReference type="InterPro" id="IPR053187">
    <property type="entry name" value="Notoamide_regulator"/>
</dbReference>
<dbReference type="Proteomes" id="UP000652219">
    <property type="component" value="Unassembled WGS sequence"/>
</dbReference>
<dbReference type="PANTHER" id="PTHR47256:SF1">
    <property type="entry name" value="ZN(II)2CYS6 TRANSCRIPTION FACTOR (EUROFUNG)"/>
    <property type="match status" value="1"/>
</dbReference>
<dbReference type="AlphaFoldDB" id="A0A8H6J868"/>
<dbReference type="EMBL" id="WIGN01000129">
    <property type="protein sequence ID" value="KAF6807801.1"/>
    <property type="molecule type" value="Genomic_DNA"/>
</dbReference>
<name>A0A8H6J868_9PEZI</name>
<evidence type="ECO:0000313" key="3">
    <source>
        <dbReference type="EMBL" id="KAF6807801.1"/>
    </source>
</evidence>
<dbReference type="PROSITE" id="PS50048">
    <property type="entry name" value="ZN2_CY6_FUNGAL_2"/>
    <property type="match status" value="1"/>
</dbReference>